<dbReference type="Proteomes" id="UP000095349">
    <property type="component" value="Chromosome"/>
</dbReference>
<dbReference type="EMBL" id="CP017316">
    <property type="protein sequence ID" value="AOT57239.1"/>
    <property type="molecule type" value="Genomic_DNA"/>
</dbReference>
<dbReference type="KEGG" id="srn:A4G23_05530"/>
<accession>A0A1D8FVK4</accession>
<gene>
    <name evidence="2" type="ORF">A4G23_00025</name>
    <name evidence="3" type="ORF">A4G23_05530</name>
</gene>
<feature type="region of interest" description="Disordered" evidence="1">
    <location>
        <begin position="1"/>
        <end position="21"/>
    </location>
</feature>
<evidence type="ECO:0000313" key="2">
    <source>
        <dbReference type="EMBL" id="AOT57239.1"/>
    </source>
</evidence>
<evidence type="ECO:0000313" key="4">
    <source>
        <dbReference type="Proteomes" id="UP000095349"/>
    </source>
</evidence>
<name>A0A1D8FVK4_9ACTN</name>
<keyword evidence="4" id="KW-1185">Reference proteome</keyword>
<evidence type="ECO:0000256" key="1">
    <source>
        <dbReference type="SAM" id="MobiDB-lite"/>
    </source>
</evidence>
<reference evidence="2 4" key="1">
    <citation type="submission" date="2016-09" db="EMBL/GenBank/DDBJ databases">
        <title>Streptomyces rubrolavendulae MJM4426 Genome sequencing and assembly.</title>
        <authorList>
            <person name="Kim J.-G."/>
        </authorList>
    </citation>
    <scope>NUCLEOTIDE SEQUENCE [LARGE SCALE GENOMIC DNA]</scope>
    <source>
        <strain evidence="2 4">MJM4426</strain>
    </source>
</reference>
<organism evidence="2 4">
    <name type="scientific">Streptomyces rubrolavendulae</name>
    <dbReference type="NCBI Taxonomy" id="285473"/>
    <lineage>
        <taxon>Bacteria</taxon>
        <taxon>Bacillati</taxon>
        <taxon>Actinomycetota</taxon>
        <taxon>Actinomycetes</taxon>
        <taxon>Kitasatosporales</taxon>
        <taxon>Streptomycetaceae</taxon>
        <taxon>Streptomyces</taxon>
    </lineage>
</organism>
<proteinExistence type="predicted"/>
<dbReference type="STRING" id="285473.A4G23_00025"/>
<dbReference type="OrthoDB" id="975794at2"/>
<dbReference type="KEGG" id="srn:A4G23_00025"/>
<protein>
    <submittedName>
        <fullName evidence="2">Uncharacterized protein</fullName>
    </submittedName>
</protein>
<sequence>MVTCRQPVLSPSSDDENPPDSVSDYLYRGLFHRFIGQAIVVDSDSPADIVQNAQVYMFSRDPDDHRFGFFPIRAAALGGDVSES</sequence>
<dbReference type="EMBL" id="CP017316">
    <property type="protein sequence ID" value="AOT62630.1"/>
    <property type="molecule type" value="Genomic_DNA"/>
</dbReference>
<dbReference type="GeneID" id="33067237"/>
<evidence type="ECO:0000313" key="3">
    <source>
        <dbReference type="EMBL" id="AOT62630.1"/>
    </source>
</evidence>
<dbReference type="RefSeq" id="WP_069974946.1">
    <property type="nucleotide sequence ID" value="NZ_CP017316.1"/>
</dbReference>
<dbReference type="AlphaFoldDB" id="A0A1D8FVK4"/>